<evidence type="ECO:0000313" key="1">
    <source>
        <dbReference type="EMBL" id="KAL2052969.1"/>
    </source>
</evidence>
<evidence type="ECO:0000313" key="2">
    <source>
        <dbReference type="Proteomes" id="UP001590951"/>
    </source>
</evidence>
<dbReference type="Proteomes" id="UP001590951">
    <property type="component" value="Unassembled WGS sequence"/>
</dbReference>
<sequence>MKKFFDLTLSTEPMDRSKDLHYLLQLLTQNIYESKDFHVPTIVGLKEQLVIDEPLFMMQRDVVQFTSSDYRVREYIVACLKSEALAYTTEECRQNAAFQLAFCCMTGYGCPKDDETAHSWVKRSGKSL</sequence>
<keyword evidence="2" id="KW-1185">Reference proteome</keyword>
<proteinExistence type="predicted"/>
<comment type="caution">
    <text evidence="1">The sequence shown here is derived from an EMBL/GenBank/DDBJ whole genome shotgun (WGS) entry which is preliminary data.</text>
</comment>
<protein>
    <submittedName>
        <fullName evidence="1">Uncharacterized protein</fullName>
    </submittedName>
</protein>
<reference evidence="1 2" key="1">
    <citation type="submission" date="2024-09" db="EMBL/GenBank/DDBJ databases">
        <title>Rethinking Asexuality: The Enigmatic Case of Functional Sexual Genes in Lepraria (Stereocaulaceae).</title>
        <authorList>
            <person name="Doellman M."/>
            <person name="Sun Y."/>
            <person name="Barcenas-Pena A."/>
            <person name="Lumbsch H.T."/>
            <person name="Grewe F."/>
        </authorList>
    </citation>
    <scope>NUCLEOTIDE SEQUENCE [LARGE SCALE GENOMIC DNA]</scope>
    <source>
        <strain evidence="1 2">Grewe 0041</strain>
    </source>
</reference>
<name>A0ABR4B7Y7_9LECA</name>
<accession>A0ABR4B7Y7</accession>
<gene>
    <name evidence="1" type="ORF">ABVK25_006606</name>
</gene>
<organism evidence="1 2">
    <name type="scientific">Lepraria finkii</name>
    <dbReference type="NCBI Taxonomy" id="1340010"/>
    <lineage>
        <taxon>Eukaryota</taxon>
        <taxon>Fungi</taxon>
        <taxon>Dikarya</taxon>
        <taxon>Ascomycota</taxon>
        <taxon>Pezizomycotina</taxon>
        <taxon>Lecanoromycetes</taxon>
        <taxon>OSLEUM clade</taxon>
        <taxon>Lecanoromycetidae</taxon>
        <taxon>Lecanorales</taxon>
        <taxon>Lecanorineae</taxon>
        <taxon>Stereocaulaceae</taxon>
        <taxon>Lepraria</taxon>
    </lineage>
</organism>
<dbReference type="EMBL" id="JBHFEH010000023">
    <property type="protein sequence ID" value="KAL2052969.1"/>
    <property type="molecule type" value="Genomic_DNA"/>
</dbReference>